<reference evidence="1 2" key="1">
    <citation type="journal article" date="2016" name="Sci. Rep.">
        <title>The Dendrobium catenatum Lindl. genome sequence provides insights into polysaccharide synthase, floral development and adaptive evolution.</title>
        <authorList>
            <person name="Zhang G.Q."/>
            <person name="Xu Q."/>
            <person name="Bian C."/>
            <person name="Tsai W.C."/>
            <person name="Yeh C.M."/>
            <person name="Liu K.W."/>
            <person name="Yoshida K."/>
            <person name="Zhang L.S."/>
            <person name="Chang S.B."/>
            <person name="Chen F."/>
            <person name="Shi Y."/>
            <person name="Su Y.Y."/>
            <person name="Zhang Y.Q."/>
            <person name="Chen L.J."/>
            <person name="Yin Y."/>
            <person name="Lin M."/>
            <person name="Huang H."/>
            <person name="Deng H."/>
            <person name="Wang Z.W."/>
            <person name="Zhu S.L."/>
            <person name="Zhao X."/>
            <person name="Deng C."/>
            <person name="Niu S.C."/>
            <person name="Huang J."/>
            <person name="Wang M."/>
            <person name="Liu G.H."/>
            <person name="Yang H.J."/>
            <person name="Xiao X.J."/>
            <person name="Hsiao Y.Y."/>
            <person name="Wu W.L."/>
            <person name="Chen Y.Y."/>
            <person name="Mitsuda N."/>
            <person name="Ohme-Takagi M."/>
            <person name="Luo Y.B."/>
            <person name="Van de Peer Y."/>
            <person name="Liu Z.J."/>
        </authorList>
    </citation>
    <scope>NUCLEOTIDE SEQUENCE [LARGE SCALE GENOMIC DNA]</scope>
    <source>
        <tissue evidence="1">The whole plant</tissue>
    </source>
</reference>
<accession>A0A2I0X6I1</accession>
<organism evidence="1 2">
    <name type="scientific">Dendrobium catenatum</name>
    <dbReference type="NCBI Taxonomy" id="906689"/>
    <lineage>
        <taxon>Eukaryota</taxon>
        <taxon>Viridiplantae</taxon>
        <taxon>Streptophyta</taxon>
        <taxon>Embryophyta</taxon>
        <taxon>Tracheophyta</taxon>
        <taxon>Spermatophyta</taxon>
        <taxon>Magnoliopsida</taxon>
        <taxon>Liliopsida</taxon>
        <taxon>Asparagales</taxon>
        <taxon>Orchidaceae</taxon>
        <taxon>Epidendroideae</taxon>
        <taxon>Malaxideae</taxon>
        <taxon>Dendrobiinae</taxon>
        <taxon>Dendrobium</taxon>
    </lineage>
</organism>
<proteinExistence type="predicted"/>
<evidence type="ECO:0000313" key="1">
    <source>
        <dbReference type="EMBL" id="PKU83538.1"/>
    </source>
</evidence>
<reference evidence="1 2" key="2">
    <citation type="journal article" date="2017" name="Nature">
        <title>The Apostasia genome and the evolution of orchids.</title>
        <authorList>
            <person name="Zhang G.Q."/>
            <person name="Liu K.W."/>
            <person name="Li Z."/>
            <person name="Lohaus R."/>
            <person name="Hsiao Y.Y."/>
            <person name="Niu S.C."/>
            <person name="Wang J.Y."/>
            <person name="Lin Y.C."/>
            <person name="Xu Q."/>
            <person name="Chen L.J."/>
            <person name="Yoshida K."/>
            <person name="Fujiwara S."/>
            <person name="Wang Z.W."/>
            <person name="Zhang Y.Q."/>
            <person name="Mitsuda N."/>
            <person name="Wang M."/>
            <person name="Liu G.H."/>
            <person name="Pecoraro L."/>
            <person name="Huang H.X."/>
            <person name="Xiao X.J."/>
            <person name="Lin M."/>
            <person name="Wu X.Y."/>
            <person name="Wu W.L."/>
            <person name="Chen Y.Y."/>
            <person name="Chang S.B."/>
            <person name="Sakamoto S."/>
            <person name="Ohme-Takagi M."/>
            <person name="Yagi M."/>
            <person name="Zeng S.J."/>
            <person name="Shen C.Y."/>
            <person name="Yeh C.M."/>
            <person name="Luo Y.B."/>
            <person name="Tsai W.C."/>
            <person name="Van de Peer Y."/>
            <person name="Liu Z.J."/>
        </authorList>
    </citation>
    <scope>NUCLEOTIDE SEQUENCE [LARGE SCALE GENOMIC DNA]</scope>
    <source>
        <tissue evidence="1">The whole plant</tissue>
    </source>
</reference>
<gene>
    <name evidence="1" type="ORF">MA16_Dca008225</name>
</gene>
<dbReference type="Proteomes" id="UP000233837">
    <property type="component" value="Unassembled WGS sequence"/>
</dbReference>
<sequence>MDAVVFDVTTLFGIAVKGPDPFPSSFEFHEIRFHGFNPCFLSFPLGDDADNFVGSYFGCLFEDEFDDSLPKVFQQVVGKLHG</sequence>
<name>A0A2I0X6I1_9ASPA</name>
<protein>
    <submittedName>
        <fullName evidence="1">Uncharacterized protein</fullName>
    </submittedName>
</protein>
<dbReference type="AlphaFoldDB" id="A0A2I0X6I1"/>
<dbReference type="EMBL" id="KZ502094">
    <property type="protein sequence ID" value="PKU83538.1"/>
    <property type="molecule type" value="Genomic_DNA"/>
</dbReference>
<keyword evidence="2" id="KW-1185">Reference proteome</keyword>
<evidence type="ECO:0000313" key="2">
    <source>
        <dbReference type="Proteomes" id="UP000233837"/>
    </source>
</evidence>